<evidence type="ECO:0000313" key="1">
    <source>
        <dbReference type="EMBL" id="OGZ61060.1"/>
    </source>
</evidence>
<evidence type="ECO:0008006" key="3">
    <source>
        <dbReference type="Google" id="ProtNLM"/>
    </source>
</evidence>
<dbReference type="Proteomes" id="UP000179153">
    <property type="component" value="Unassembled WGS sequence"/>
</dbReference>
<dbReference type="PANTHER" id="PTHR39961">
    <property type="entry name" value="HYPOTHETICAL CYTOSOLIC PROTEIN"/>
    <property type="match status" value="1"/>
</dbReference>
<organism evidence="1 2">
    <name type="scientific">Candidatus Spechtbacteria bacterium RIFCSPLOWO2_01_FULL_46_10</name>
    <dbReference type="NCBI Taxonomy" id="1802163"/>
    <lineage>
        <taxon>Bacteria</taxon>
        <taxon>Candidatus Spechtiibacteriota</taxon>
    </lineage>
</organism>
<dbReference type="Pfam" id="PF04308">
    <property type="entry name" value="RNaseH_like"/>
    <property type="match status" value="1"/>
</dbReference>
<dbReference type="InterPro" id="IPR007405">
    <property type="entry name" value="Phage_KVP40_Orf299"/>
</dbReference>
<dbReference type="EMBL" id="MHOI01000031">
    <property type="protein sequence ID" value="OGZ61060.1"/>
    <property type="molecule type" value="Genomic_DNA"/>
</dbReference>
<sequence>MGKKQQDNFDFSRFISLSGHQFSFEQAIITIFQYIQERPDSTYRVILGTDSEGFGEVDYATAIVVHRVGAGGRAFVCKNEMDTRSLRQKIYNEATLSLALAQILTPILTEKISEEFARENLVIHIDVGQKGETKDMIREVVGMVHGNGFKVEIKPDSFAASNVADRFTAPPKVNLAHAA</sequence>
<accession>A0A1G2HFL9</accession>
<name>A0A1G2HFL9_9BACT</name>
<gene>
    <name evidence="1" type="ORF">A2932_01060</name>
</gene>
<protein>
    <recommendedName>
        <fullName evidence="3">DUF458 domain-containing protein</fullName>
    </recommendedName>
</protein>
<dbReference type="AlphaFoldDB" id="A0A1G2HFL9"/>
<dbReference type="PANTHER" id="PTHR39961:SF1">
    <property type="entry name" value="DUF458 DOMAIN-CONTAINING PROTEIN"/>
    <property type="match status" value="1"/>
</dbReference>
<proteinExistence type="predicted"/>
<reference evidence="1 2" key="1">
    <citation type="journal article" date="2016" name="Nat. Commun.">
        <title>Thousands of microbial genomes shed light on interconnected biogeochemical processes in an aquifer system.</title>
        <authorList>
            <person name="Anantharaman K."/>
            <person name="Brown C.T."/>
            <person name="Hug L.A."/>
            <person name="Sharon I."/>
            <person name="Castelle C.J."/>
            <person name="Probst A.J."/>
            <person name="Thomas B.C."/>
            <person name="Singh A."/>
            <person name="Wilkins M.J."/>
            <person name="Karaoz U."/>
            <person name="Brodie E.L."/>
            <person name="Williams K.H."/>
            <person name="Hubbard S.S."/>
            <person name="Banfield J.F."/>
        </authorList>
    </citation>
    <scope>NUCLEOTIDE SEQUENCE [LARGE SCALE GENOMIC DNA]</scope>
</reference>
<comment type="caution">
    <text evidence="1">The sequence shown here is derived from an EMBL/GenBank/DDBJ whole genome shotgun (WGS) entry which is preliminary data.</text>
</comment>
<dbReference type="STRING" id="1802163.A2932_01060"/>
<evidence type="ECO:0000313" key="2">
    <source>
        <dbReference type="Proteomes" id="UP000179153"/>
    </source>
</evidence>